<evidence type="ECO:0000313" key="1">
    <source>
        <dbReference type="EMBL" id="CAL5135039.1"/>
    </source>
</evidence>
<comment type="caution">
    <text evidence="1">The sequence shown here is derived from an EMBL/GenBank/DDBJ whole genome shotgun (WGS) entry which is preliminary data.</text>
</comment>
<reference evidence="1" key="1">
    <citation type="submission" date="2024-06" db="EMBL/GenBank/DDBJ databases">
        <authorList>
            <person name="Liu X."/>
            <person name="Lenzi L."/>
            <person name="Haldenby T S."/>
            <person name="Uol C."/>
        </authorList>
    </citation>
    <scope>NUCLEOTIDE SEQUENCE</scope>
</reference>
<dbReference type="AlphaFoldDB" id="A0AAV2TD21"/>
<accession>A0AAV2TD21</accession>
<name>A0AAV2TD21_CALDB</name>
<protein>
    <submittedName>
        <fullName evidence="1">Uncharacterized protein</fullName>
    </submittedName>
</protein>
<sequence>MPVKSKTLDYNLMEGVTKMPQAKIDLRRLEAARANREIQLQKWREYDERMTRQTGAYSDAEDTAEDRLVKFQNKQVLLDAALRDDIDEGSYNVYVYIYLRPIAF</sequence>
<organism evidence="1 2">
    <name type="scientific">Calicophoron daubneyi</name>
    <name type="common">Rumen fluke</name>
    <name type="synonym">Paramphistomum daubneyi</name>
    <dbReference type="NCBI Taxonomy" id="300641"/>
    <lineage>
        <taxon>Eukaryota</taxon>
        <taxon>Metazoa</taxon>
        <taxon>Spiralia</taxon>
        <taxon>Lophotrochozoa</taxon>
        <taxon>Platyhelminthes</taxon>
        <taxon>Trematoda</taxon>
        <taxon>Digenea</taxon>
        <taxon>Plagiorchiida</taxon>
        <taxon>Pronocephalata</taxon>
        <taxon>Paramphistomoidea</taxon>
        <taxon>Paramphistomidae</taxon>
        <taxon>Calicophoron</taxon>
    </lineage>
</organism>
<dbReference type="EMBL" id="CAXLJL010000245">
    <property type="protein sequence ID" value="CAL5135039.1"/>
    <property type="molecule type" value="Genomic_DNA"/>
</dbReference>
<proteinExistence type="predicted"/>
<dbReference type="Proteomes" id="UP001497525">
    <property type="component" value="Unassembled WGS sequence"/>
</dbReference>
<gene>
    <name evidence="1" type="ORF">CDAUBV1_LOCUS9112</name>
</gene>
<evidence type="ECO:0000313" key="2">
    <source>
        <dbReference type="Proteomes" id="UP001497525"/>
    </source>
</evidence>